<accession>A0AAV2LTX2</accession>
<dbReference type="Proteomes" id="UP001497482">
    <property type="component" value="Chromosome 4"/>
</dbReference>
<sequence length="149" mass="16151">MPTAQRPPLASLVPSSFISPWHSGSPQLQITAHYSHNVCSSAHRRLPSAWHTRSTAVTEMAEVVGDGRVVWAARSEYVPPEGSVSSLTLDPSPSRDGPMLRQPASEFQLWARGGNSGAQSAGYIRPDMRGQANNAHYTVQESAFRVLCP</sequence>
<evidence type="ECO:0000313" key="1">
    <source>
        <dbReference type="EMBL" id="CAL1603534.1"/>
    </source>
</evidence>
<dbReference type="AlphaFoldDB" id="A0AAV2LTX2"/>
<protein>
    <submittedName>
        <fullName evidence="1">Uncharacterized protein</fullName>
    </submittedName>
</protein>
<gene>
    <name evidence="1" type="ORF">KC01_LOCUS31210</name>
</gene>
<proteinExistence type="predicted"/>
<evidence type="ECO:0000313" key="2">
    <source>
        <dbReference type="Proteomes" id="UP001497482"/>
    </source>
</evidence>
<dbReference type="EMBL" id="OZ035826">
    <property type="protein sequence ID" value="CAL1603534.1"/>
    <property type="molecule type" value="Genomic_DNA"/>
</dbReference>
<keyword evidence="2" id="KW-1185">Reference proteome</keyword>
<organism evidence="1 2">
    <name type="scientific">Knipowitschia caucasica</name>
    <name type="common">Caucasian dwarf goby</name>
    <name type="synonym">Pomatoschistus caucasicus</name>
    <dbReference type="NCBI Taxonomy" id="637954"/>
    <lineage>
        <taxon>Eukaryota</taxon>
        <taxon>Metazoa</taxon>
        <taxon>Chordata</taxon>
        <taxon>Craniata</taxon>
        <taxon>Vertebrata</taxon>
        <taxon>Euteleostomi</taxon>
        <taxon>Actinopterygii</taxon>
        <taxon>Neopterygii</taxon>
        <taxon>Teleostei</taxon>
        <taxon>Neoteleostei</taxon>
        <taxon>Acanthomorphata</taxon>
        <taxon>Gobiaria</taxon>
        <taxon>Gobiiformes</taxon>
        <taxon>Gobioidei</taxon>
        <taxon>Gobiidae</taxon>
        <taxon>Gobiinae</taxon>
        <taxon>Knipowitschia</taxon>
    </lineage>
</organism>
<name>A0AAV2LTX2_KNICA</name>
<reference evidence="1 2" key="1">
    <citation type="submission" date="2024-04" db="EMBL/GenBank/DDBJ databases">
        <authorList>
            <person name="Waldvogel A.-M."/>
            <person name="Schoenle A."/>
        </authorList>
    </citation>
    <scope>NUCLEOTIDE SEQUENCE [LARGE SCALE GENOMIC DNA]</scope>
</reference>